<dbReference type="Pfam" id="PF25597">
    <property type="entry name" value="SH3_retrovirus"/>
    <property type="match status" value="1"/>
</dbReference>
<dbReference type="EMBL" id="JAJFAZ020000003">
    <property type="protein sequence ID" value="KAI5339964.1"/>
    <property type="molecule type" value="Genomic_DNA"/>
</dbReference>
<gene>
    <name evidence="4" type="ORF">L3X38_019238</name>
</gene>
<dbReference type="Proteomes" id="UP001054821">
    <property type="component" value="Chromosome 3"/>
</dbReference>
<accession>A0AAD4WC86</accession>
<evidence type="ECO:0000256" key="1">
    <source>
        <dbReference type="SAM" id="MobiDB-lite"/>
    </source>
</evidence>
<dbReference type="InterPro" id="IPR057670">
    <property type="entry name" value="SH3_retrovirus"/>
</dbReference>
<feature type="region of interest" description="Disordered" evidence="1">
    <location>
        <begin position="231"/>
        <end position="260"/>
    </location>
</feature>
<comment type="caution">
    <text evidence="4">The sequence shown here is derived from an EMBL/GenBank/DDBJ whole genome shotgun (WGS) entry which is preliminary data.</text>
</comment>
<protein>
    <submittedName>
        <fullName evidence="4">Uncharacterized protein</fullName>
    </submittedName>
</protein>
<evidence type="ECO:0000313" key="5">
    <source>
        <dbReference type="Proteomes" id="UP001054821"/>
    </source>
</evidence>
<dbReference type="InterPro" id="IPR054722">
    <property type="entry name" value="PolX-like_BBD"/>
</dbReference>
<evidence type="ECO:0000313" key="4">
    <source>
        <dbReference type="EMBL" id="KAI5339964.1"/>
    </source>
</evidence>
<name>A0AAD4WC86_PRUDU</name>
<proteinExistence type="predicted"/>
<keyword evidence="5" id="KW-1185">Reference proteome</keyword>
<evidence type="ECO:0000259" key="3">
    <source>
        <dbReference type="Pfam" id="PF25597"/>
    </source>
</evidence>
<evidence type="ECO:0000259" key="2">
    <source>
        <dbReference type="Pfam" id="PF22936"/>
    </source>
</evidence>
<organism evidence="4 5">
    <name type="scientific">Prunus dulcis</name>
    <name type="common">Almond</name>
    <name type="synonym">Amygdalus dulcis</name>
    <dbReference type="NCBI Taxonomy" id="3755"/>
    <lineage>
        <taxon>Eukaryota</taxon>
        <taxon>Viridiplantae</taxon>
        <taxon>Streptophyta</taxon>
        <taxon>Embryophyta</taxon>
        <taxon>Tracheophyta</taxon>
        <taxon>Spermatophyta</taxon>
        <taxon>Magnoliopsida</taxon>
        <taxon>eudicotyledons</taxon>
        <taxon>Gunneridae</taxon>
        <taxon>Pentapetalae</taxon>
        <taxon>rosids</taxon>
        <taxon>fabids</taxon>
        <taxon>Rosales</taxon>
        <taxon>Rosaceae</taxon>
        <taxon>Amygdaloideae</taxon>
        <taxon>Amygdaleae</taxon>
        <taxon>Prunus</taxon>
    </lineage>
</organism>
<feature type="compositionally biased region" description="Polar residues" evidence="1">
    <location>
        <begin position="231"/>
        <end position="249"/>
    </location>
</feature>
<sequence>MSKTPTILPLIADSKKYAVNPADPATLTHTSIATTKGSTFHKSSQKSAWIIDSSATDHMTFDPSQLISCKSSPLSAVSNANGTSSPVVGDGSLSLSTSLHLDSVLLVPSLDHNLLSIVQLTTTLGCTVTFWLNHCVFQDILTGKTIGCGTRWGKLYYLNWAPDNEVKKGYRCYHPPSQKVFTSIDVVFREHDLYFSTAQEENRESTTALILDFFPQDVILHQNDRLLVESNRSPPLSSSTTENLLQNDWSPKKNDQLSPRCQNQEEELNRFMRFCPFQLQYCTNHLLMKSLR</sequence>
<dbReference type="Pfam" id="PF22936">
    <property type="entry name" value="Pol_BBD"/>
    <property type="match status" value="1"/>
</dbReference>
<feature type="domain" description="Retroviral polymerase SH3-like" evidence="3">
    <location>
        <begin position="166"/>
        <end position="198"/>
    </location>
</feature>
<feature type="domain" description="Retrovirus-related Pol polyprotein from transposon TNT 1-94-like beta-barrel" evidence="2">
    <location>
        <begin position="49"/>
        <end position="122"/>
    </location>
</feature>
<dbReference type="AlphaFoldDB" id="A0AAD4WC86"/>
<reference evidence="4 5" key="1">
    <citation type="journal article" date="2022" name="G3 (Bethesda)">
        <title>Whole-genome sequence and methylome profiling of the almond [Prunus dulcis (Mill.) D.A. Webb] cultivar 'Nonpareil'.</title>
        <authorList>
            <person name="D'Amico-Willman K.M."/>
            <person name="Ouma W.Z."/>
            <person name="Meulia T."/>
            <person name="Sideli G.M."/>
            <person name="Gradziel T.M."/>
            <person name="Fresnedo-Ramirez J."/>
        </authorList>
    </citation>
    <scope>NUCLEOTIDE SEQUENCE [LARGE SCALE GENOMIC DNA]</scope>
    <source>
        <strain evidence="4">Clone GOH B32 T37-40</strain>
    </source>
</reference>